<keyword evidence="3" id="KW-1185">Reference proteome</keyword>
<name>A0A2V3PX27_9BACT</name>
<keyword evidence="1" id="KW-0812">Transmembrane</keyword>
<sequence>MTKKDFIRLLIKLMGILVLLNSLPLFIGQFAFYSRAEGWNMILYMALVLILTIAFSVWLIFYPDSIIKFFKLDKGFDDDQIKLDQLKSEKLISIAVLVIGGMFILNSLAPLLVEIGQKIYASVAEGQSIFPTFEESDNTRLYTNIIELCLGCFLITNYQKMTHLLASKNKEEE</sequence>
<comment type="caution">
    <text evidence="2">The sequence shown here is derived from an EMBL/GenBank/DDBJ whole genome shotgun (WGS) entry which is preliminary data.</text>
</comment>
<dbReference type="RefSeq" id="WP_110309096.1">
    <property type="nucleotide sequence ID" value="NZ_QICL01000001.1"/>
</dbReference>
<accession>A0A2V3PX27</accession>
<evidence type="ECO:0000313" key="2">
    <source>
        <dbReference type="EMBL" id="PXV69138.1"/>
    </source>
</evidence>
<dbReference type="Proteomes" id="UP000247973">
    <property type="component" value="Unassembled WGS sequence"/>
</dbReference>
<protein>
    <submittedName>
        <fullName evidence="2">Uncharacterized protein</fullName>
    </submittedName>
</protein>
<reference evidence="2 3" key="1">
    <citation type="submission" date="2018-03" db="EMBL/GenBank/DDBJ databases">
        <title>Genomic Encyclopedia of Archaeal and Bacterial Type Strains, Phase II (KMG-II): from individual species to whole genera.</title>
        <authorList>
            <person name="Goeker M."/>
        </authorList>
    </citation>
    <scope>NUCLEOTIDE SEQUENCE [LARGE SCALE GENOMIC DNA]</scope>
    <source>
        <strain evidence="2 3">DSM 100214</strain>
    </source>
</reference>
<gene>
    <name evidence="2" type="ORF">CLV62_101407</name>
</gene>
<dbReference type="AlphaFoldDB" id="A0A2V3PX27"/>
<dbReference type="EMBL" id="QICL01000001">
    <property type="protein sequence ID" value="PXV69138.1"/>
    <property type="molecule type" value="Genomic_DNA"/>
</dbReference>
<evidence type="ECO:0000256" key="1">
    <source>
        <dbReference type="SAM" id="Phobius"/>
    </source>
</evidence>
<keyword evidence="1" id="KW-1133">Transmembrane helix</keyword>
<organism evidence="2 3">
    <name type="scientific">Dysgonomonas alginatilytica</name>
    <dbReference type="NCBI Taxonomy" id="1605892"/>
    <lineage>
        <taxon>Bacteria</taxon>
        <taxon>Pseudomonadati</taxon>
        <taxon>Bacteroidota</taxon>
        <taxon>Bacteroidia</taxon>
        <taxon>Bacteroidales</taxon>
        <taxon>Dysgonomonadaceae</taxon>
        <taxon>Dysgonomonas</taxon>
    </lineage>
</organism>
<feature type="transmembrane region" description="Helical" evidence="1">
    <location>
        <begin position="9"/>
        <end position="32"/>
    </location>
</feature>
<feature type="transmembrane region" description="Helical" evidence="1">
    <location>
        <begin position="91"/>
        <end position="113"/>
    </location>
</feature>
<proteinExistence type="predicted"/>
<evidence type="ECO:0000313" key="3">
    <source>
        <dbReference type="Proteomes" id="UP000247973"/>
    </source>
</evidence>
<keyword evidence="1" id="KW-0472">Membrane</keyword>
<feature type="transmembrane region" description="Helical" evidence="1">
    <location>
        <begin position="38"/>
        <end position="61"/>
    </location>
</feature>